<keyword evidence="2" id="KW-1185">Reference proteome</keyword>
<proteinExistence type="predicted"/>
<name>A0ABX0J0Q6_9FLAO</name>
<sequence length="174" mass="19958">MIKRYLFIIIISTGFTVFGQESQQDSIRPLLYSRQFTSEKQISIRVGGGIQKKLFTEIGLALHKCTYGDTGFFSNDFYTALEWFPNRESNLYALKMGCEANANLINVALEVKYQTDFQEKDVVIIPKIGLGLFGDVNMFYGYSISTNNEPFSDIIGKHQVSIVFNFNNHFLRYK</sequence>
<protein>
    <recommendedName>
        <fullName evidence="3">Outer membrane protein beta-barrel domain-containing protein</fullName>
    </recommendedName>
</protein>
<organism evidence="1 2">
    <name type="scientific">Flavobacterium jejuense</name>
    <dbReference type="NCBI Taxonomy" id="1544455"/>
    <lineage>
        <taxon>Bacteria</taxon>
        <taxon>Pseudomonadati</taxon>
        <taxon>Bacteroidota</taxon>
        <taxon>Flavobacteriia</taxon>
        <taxon>Flavobacteriales</taxon>
        <taxon>Flavobacteriaceae</taxon>
        <taxon>Flavobacterium</taxon>
    </lineage>
</organism>
<accession>A0ABX0J0Q6</accession>
<dbReference type="EMBL" id="VEVQ02000015">
    <property type="protein sequence ID" value="NHN27525.1"/>
    <property type="molecule type" value="Genomic_DNA"/>
</dbReference>
<gene>
    <name evidence="1" type="ORF">FIA58_017740</name>
</gene>
<evidence type="ECO:0008006" key="3">
    <source>
        <dbReference type="Google" id="ProtNLM"/>
    </source>
</evidence>
<reference evidence="1" key="2">
    <citation type="submission" date="2020-02" db="EMBL/GenBank/DDBJ databases">
        <title>Flavobacterium profundi sp. nov., isolated from a deep-sea seamount.</title>
        <authorList>
            <person name="Zhang D.-C."/>
        </authorList>
    </citation>
    <scope>NUCLEOTIDE SEQUENCE</scope>
    <source>
        <strain evidence="1">EC11</strain>
    </source>
</reference>
<evidence type="ECO:0000313" key="2">
    <source>
        <dbReference type="Proteomes" id="UP000817854"/>
    </source>
</evidence>
<reference evidence="1" key="1">
    <citation type="submission" date="2019-05" db="EMBL/GenBank/DDBJ databases">
        <authorList>
            <person name="Lianzixin W."/>
        </authorList>
    </citation>
    <scope>NUCLEOTIDE SEQUENCE</scope>
    <source>
        <strain evidence="1">EC11</strain>
    </source>
</reference>
<dbReference type="RefSeq" id="WP_140964039.1">
    <property type="nucleotide sequence ID" value="NZ_VEVQ02000015.1"/>
</dbReference>
<comment type="caution">
    <text evidence="1">The sequence shown here is derived from an EMBL/GenBank/DDBJ whole genome shotgun (WGS) entry which is preliminary data.</text>
</comment>
<dbReference type="Proteomes" id="UP000817854">
    <property type="component" value="Unassembled WGS sequence"/>
</dbReference>
<evidence type="ECO:0000313" key="1">
    <source>
        <dbReference type="EMBL" id="NHN27525.1"/>
    </source>
</evidence>